<evidence type="ECO:0000256" key="1">
    <source>
        <dbReference type="ARBA" id="ARBA00004651"/>
    </source>
</evidence>
<dbReference type="NCBIfam" id="TIGR00797">
    <property type="entry name" value="matE"/>
    <property type="match status" value="1"/>
</dbReference>
<protein>
    <recommendedName>
        <fullName evidence="3">Multidrug export protein MepA</fullName>
    </recommendedName>
</protein>
<evidence type="ECO:0000256" key="7">
    <source>
        <dbReference type="ARBA" id="ARBA00022989"/>
    </source>
</evidence>
<feature type="transmembrane region" description="Helical" evidence="10">
    <location>
        <begin position="405"/>
        <end position="425"/>
    </location>
</feature>
<keyword evidence="5" id="KW-1003">Cell membrane</keyword>
<evidence type="ECO:0000256" key="5">
    <source>
        <dbReference type="ARBA" id="ARBA00022475"/>
    </source>
</evidence>
<keyword evidence="4" id="KW-0813">Transport</keyword>
<dbReference type="GO" id="GO:0046677">
    <property type="term" value="P:response to antibiotic"/>
    <property type="evidence" value="ECO:0007669"/>
    <property type="project" value="UniProtKB-KW"/>
</dbReference>
<dbReference type="InterPro" id="IPR002528">
    <property type="entry name" value="MATE_fam"/>
</dbReference>
<keyword evidence="7 10" id="KW-1133">Transmembrane helix</keyword>
<feature type="transmembrane region" description="Helical" evidence="10">
    <location>
        <begin position="329"/>
        <end position="355"/>
    </location>
</feature>
<dbReference type="GO" id="GO:0042910">
    <property type="term" value="F:xenobiotic transmembrane transporter activity"/>
    <property type="evidence" value="ECO:0007669"/>
    <property type="project" value="InterPro"/>
</dbReference>
<feature type="transmembrane region" description="Helical" evidence="10">
    <location>
        <begin position="245"/>
        <end position="266"/>
    </location>
</feature>
<dbReference type="GO" id="GO:0015297">
    <property type="term" value="F:antiporter activity"/>
    <property type="evidence" value="ECO:0007669"/>
    <property type="project" value="InterPro"/>
</dbReference>
<dbReference type="Pfam" id="PF01554">
    <property type="entry name" value="MatE"/>
    <property type="match status" value="2"/>
</dbReference>
<feature type="transmembrane region" description="Helical" evidence="10">
    <location>
        <begin position="375"/>
        <end position="393"/>
    </location>
</feature>
<evidence type="ECO:0000256" key="2">
    <source>
        <dbReference type="ARBA" id="ARBA00008417"/>
    </source>
</evidence>
<dbReference type="InterPro" id="IPR048279">
    <property type="entry name" value="MdtK-like"/>
</dbReference>
<feature type="transmembrane region" description="Helical" evidence="10">
    <location>
        <begin position="201"/>
        <end position="224"/>
    </location>
</feature>
<comment type="subcellular location">
    <subcellularLocation>
        <location evidence="1">Cell membrane</location>
        <topology evidence="1">Multi-pass membrane protein</topology>
    </subcellularLocation>
</comment>
<keyword evidence="9" id="KW-0046">Antibiotic resistance</keyword>
<name>A0A949K1S0_9FIRM</name>
<accession>A0A949K1S0</accession>
<evidence type="ECO:0000256" key="8">
    <source>
        <dbReference type="ARBA" id="ARBA00023136"/>
    </source>
</evidence>
<feature type="transmembrane region" description="Helical" evidence="10">
    <location>
        <begin position="102"/>
        <end position="124"/>
    </location>
</feature>
<evidence type="ECO:0000256" key="4">
    <source>
        <dbReference type="ARBA" id="ARBA00022448"/>
    </source>
</evidence>
<evidence type="ECO:0000256" key="10">
    <source>
        <dbReference type="SAM" id="Phobius"/>
    </source>
</evidence>
<evidence type="ECO:0000256" key="9">
    <source>
        <dbReference type="ARBA" id="ARBA00023251"/>
    </source>
</evidence>
<organism evidence="11 12">
    <name type="scientific">Diplocloster agilis</name>
    <dbReference type="NCBI Taxonomy" id="2850323"/>
    <lineage>
        <taxon>Bacteria</taxon>
        <taxon>Bacillati</taxon>
        <taxon>Bacillota</taxon>
        <taxon>Clostridia</taxon>
        <taxon>Lachnospirales</taxon>
        <taxon>Lachnospiraceae</taxon>
        <taxon>Diplocloster</taxon>
    </lineage>
</organism>
<feature type="transmembrane region" description="Helical" evidence="10">
    <location>
        <begin position="286"/>
        <end position="308"/>
    </location>
</feature>
<dbReference type="Proteomes" id="UP000712157">
    <property type="component" value="Unassembled WGS sequence"/>
</dbReference>
<dbReference type="EMBL" id="JAHQCW010000017">
    <property type="protein sequence ID" value="MBU9737125.1"/>
    <property type="molecule type" value="Genomic_DNA"/>
</dbReference>
<keyword evidence="6 10" id="KW-0812">Transmembrane</keyword>
<feature type="transmembrane region" description="Helical" evidence="10">
    <location>
        <begin position="144"/>
        <end position="161"/>
    </location>
</feature>
<dbReference type="RefSeq" id="WP_238721776.1">
    <property type="nucleotide sequence ID" value="NZ_JAHQCW010000017.1"/>
</dbReference>
<dbReference type="InterPro" id="IPR045070">
    <property type="entry name" value="MATE_MepA-like"/>
</dbReference>
<comment type="similarity">
    <text evidence="2">Belongs to the multi antimicrobial extrusion (MATE) (TC 2.A.66.1) family. MepA subfamily.</text>
</comment>
<dbReference type="AlphaFoldDB" id="A0A949K1S0"/>
<sequence>MEEQVQTMSKKENPLGYQPIGRLLMRFALPAIISMLVNALYNIVDQIFIGQGIGYLGNAATTIAFPIVTIILAASTLLGAGASAFAAIKLGEKQEETAEKCLGNVFLLGIVMGIIVLALGLIFLDPMLKLFGATENTMDYARQYTSILLIGAPFNMLGVILSNMARTDGNPTLATYSMVIGAVLNTILDPIYIFVFHWGVVGAAIATITSQIISAVVLTVYFMRYSNMRLKTANFRLSSPICGRMIALGVSSGITQSAATILQVVLNNSLVFYGNRTAIGGDVALSAMGIVSKISMILLSVCIGVGIGSQPILGFNRGANHPSRIRKTYLYAIAAATAASLIGWAACQLIPDVILRLFGTGNADFTNFAVKCMRIYMLGIFTAGFQVVSTSYFQSTGQPMKASVLSMLRQLLLLIPLILLLPMFFGLDGVLYAGPVADFTSAVIVLVFIVYEMKKLNQDCRLEQDIPADSLS</sequence>
<keyword evidence="12" id="KW-1185">Reference proteome</keyword>
<reference evidence="11" key="1">
    <citation type="submission" date="2021-06" db="EMBL/GenBank/DDBJ databases">
        <title>Description of novel taxa of the family Lachnospiraceae.</title>
        <authorList>
            <person name="Chaplin A.V."/>
            <person name="Sokolova S.R."/>
            <person name="Pikina A.P."/>
            <person name="Korzhanova M."/>
            <person name="Belova V."/>
            <person name="Korostin D."/>
            <person name="Efimov B.A."/>
        </authorList>
    </citation>
    <scope>NUCLEOTIDE SEQUENCE</scope>
    <source>
        <strain evidence="11">ASD5720</strain>
    </source>
</reference>
<dbReference type="PANTHER" id="PTHR43823:SF3">
    <property type="entry name" value="MULTIDRUG EXPORT PROTEIN MEPA"/>
    <property type="match status" value="1"/>
</dbReference>
<keyword evidence="8 10" id="KW-0472">Membrane</keyword>
<feature type="transmembrane region" description="Helical" evidence="10">
    <location>
        <begin position="173"/>
        <end position="195"/>
    </location>
</feature>
<dbReference type="GO" id="GO:0005886">
    <property type="term" value="C:plasma membrane"/>
    <property type="evidence" value="ECO:0007669"/>
    <property type="project" value="UniProtKB-SubCell"/>
</dbReference>
<feature type="transmembrane region" description="Helical" evidence="10">
    <location>
        <begin position="63"/>
        <end position="90"/>
    </location>
</feature>
<evidence type="ECO:0000256" key="3">
    <source>
        <dbReference type="ARBA" id="ARBA00022106"/>
    </source>
</evidence>
<feature type="transmembrane region" description="Helical" evidence="10">
    <location>
        <begin position="23"/>
        <end position="43"/>
    </location>
</feature>
<dbReference type="PIRSF" id="PIRSF006603">
    <property type="entry name" value="DinF"/>
    <property type="match status" value="1"/>
</dbReference>
<dbReference type="InterPro" id="IPR051327">
    <property type="entry name" value="MATE_MepA_subfamily"/>
</dbReference>
<gene>
    <name evidence="11" type="ORF">KTH89_11280</name>
</gene>
<evidence type="ECO:0000313" key="12">
    <source>
        <dbReference type="Proteomes" id="UP000712157"/>
    </source>
</evidence>
<dbReference type="CDD" id="cd13143">
    <property type="entry name" value="MATE_MepA_like"/>
    <property type="match status" value="1"/>
</dbReference>
<evidence type="ECO:0000313" key="11">
    <source>
        <dbReference type="EMBL" id="MBU9737125.1"/>
    </source>
</evidence>
<evidence type="ECO:0000256" key="6">
    <source>
        <dbReference type="ARBA" id="ARBA00022692"/>
    </source>
</evidence>
<proteinExistence type="inferred from homology"/>
<feature type="transmembrane region" description="Helical" evidence="10">
    <location>
        <begin position="431"/>
        <end position="451"/>
    </location>
</feature>
<dbReference type="PANTHER" id="PTHR43823">
    <property type="entry name" value="SPORULATION PROTEIN YKVU"/>
    <property type="match status" value="1"/>
</dbReference>
<comment type="caution">
    <text evidence="11">The sequence shown here is derived from an EMBL/GenBank/DDBJ whole genome shotgun (WGS) entry which is preliminary data.</text>
</comment>